<dbReference type="GO" id="GO:0008119">
    <property type="term" value="F:thiopurine S-methyltransferase activity"/>
    <property type="evidence" value="ECO:0007669"/>
    <property type="project" value="UniProtKB-UniRule"/>
</dbReference>
<evidence type="ECO:0000256" key="1">
    <source>
        <dbReference type="ARBA" id="ARBA00000903"/>
    </source>
</evidence>
<keyword evidence="11" id="KW-1185">Reference proteome</keyword>
<dbReference type="SUPFAM" id="SSF53335">
    <property type="entry name" value="S-adenosyl-L-methionine-dependent methyltransferases"/>
    <property type="match status" value="1"/>
</dbReference>
<dbReference type="GO" id="GO:0005737">
    <property type="term" value="C:cytoplasm"/>
    <property type="evidence" value="ECO:0007669"/>
    <property type="project" value="UniProtKB-SubCell"/>
</dbReference>
<dbReference type="Gene3D" id="3.40.50.150">
    <property type="entry name" value="Vaccinia Virus protein VP39"/>
    <property type="match status" value="1"/>
</dbReference>
<dbReference type="FunFam" id="3.40.50.150:FF:000101">
    <property type="entry name" value="Thiopurine S-methyltransferase"/>
    <property type="match status" value="1"/>
</dbReference>
<keyword evidence="6 9" id="KW-0489">Methyltransferase</keyword>
<dbReference type="PROSITE" id="PS51585">
    <property type="entry name" value="SAM_MT_TPMT"/>
    <property type="match status" value="1"/>
</dbReference>
<comment type="subcellular location">
    <subcellularLocation>
        <location evidence="2 9">Cytoplasm</location>
    </subcellularLocation>
</comment>
<gene>
    <name evidence="9" type="primary">tpm</name>
    <name evidence="10" type="ORF">EDC35_103238</name>
</gene>
<feature type="binding site" evidence="9">
    <location>
        <position position="10"/>
    </location>
    <ligand>
        <name>S-adenosyl-L-methionine</name>
        <dbReference type="ChEBI" id="CHEBI:59789"/>
    </ligand>
</feature>
<evidence type="ECO:0000313" key="11">
    <source>
        <dbReference type="Proteomes" id="UP000295717"/>
    </source>
</evidence>
<dbReference type="HAMAP" id="MF_00812">
    <property type="entry name" value="Thiopur_methtran"/>
    <property type="match status" value="1"/>
</dbReference>
<keyword evidence="8 9" id="KW-0949">S-adenosyl-L-methionine</keyword>
<evidence type="ECO:0000256" key="3">
    <source>
        <dbReference type="ARBA" id="ARBA00008145"/>
    </source>
</evidence>
<accession>A0A4R3N5Q1</accession>
<dbReference type="EMBL" id="SMAO01000003">
    <property type="protein sequence ID" value="TCT22139.1"/>
    <property type="molecule type" value="Genomic_DNA"/>
</dbReference>
<dbReference type="EC" id="2.1.1.67" evidence="4 9"/>
<name>A0A4R3N5Q1_9GAMM</name>
<evidence type="ECO:0000256" key="9">
    <source>
        <dbReference type="HAMAP-Rule" id="MF_00812"/>
    </source>
</evidence>
<evidence type="ECO:0000256" key="6">
    <source>
        <dbReference type="ARBA" id="ARBA00022603"/>
    </source>
</evidence>
<dbReference type="OrthoDB" id="9778208at2"/>
<evidence type="ECO:0000313" key="10">
    <source>
        <dbReference type="EMBL" id="TCT22139.1"/>
    </source>
</evidence>
<feature type="binding site" evidence="9">
    <location>
        <position position="45"/>
    </location>
    <ligand>
        <name>S-adenosyl-L-methionine</name>
        <dbReference type="ChEBI" id="CHEBI:59789"/>
    </ligand>
</feature>
<comment type="catalytic activity">
    <reaction evidence="1 9">
        <text>S-adenosyl-L-methionine + a thiopurine = S-adenosyl-L-homocysteine + a thiopurine S-methylether.</text>
        <dbReference type="EC" id="2.1.1.67"/>
    </reaction>
</comment>
<keyword evidence="5 9" id="KW-0963">Cytoplasm</keyword>
<feature type="binding site" evidence="9">
    <location>
        <position position="66"/>
    </location>
    <ligand>
        <name>S-adenosyl-L-methionine</name>
        <dbReference type="ChEBI" id="CHEBI:59789"/>
    </ligand>
</feature>
<evidence type="ECO:0000256" key="2">
    <source>
        <dbReference type="ARBA" id="ARBA00004496"/>
    </source>
</evidence>
<protein>
    <recommendedName>
        <fullName evidence="4 9">Thiopurine S-methyltransferase</fullName>
        <ecNumber evidence="4 9">2.1.1.67</ecNumber>
    </recommendedName>
    <alternativeName>
        <fullName evidence="9">Thiopurine methyltransferase</fullName>
    </alternativeName>
</protein>
<dbReference type="RefSeq" id="WP_132976538.1">
    <property type="nucleotide sequence ID" value="NZ_SMAO01000003.1"/>
</dbReference>
<evidence type="ECO:0000256" key="5">
    <source>
        <dbReference type="ARBA" id="ARBA00022490"/>
    </source>
</evidence>
<feature type="binding site" evidence="9">
    <location>
        <position position="123"/>
    </location>
    <ligand>
        <name>S-adenosyl-L-methionine</name>
        <dbReference type="ChEBI" id="CHEBI:59789"/>
    </ligand>
</feature>
<proteinExistence type="inferred from homology"/>
<comment type="caution">
    <text evidence="10">The sequence shown here is derived from an EMBL/GenBank/DDBJ whole genome shotgun (WGS) entry which is preliminary data.</text>
</comment>
<dbReference type="PIRSF" id="PIRSF023956">
    <property type="entry name" value="Thiopurine_S-methyltransferase"/>
    <property type="match status" value="1"/>
</dbReference>
<dbReference type="Proteomes" id="UP000295717">
    <property type="component" value="Unassembled WGS sequence"/>
</dbReference>
<dbReference type="AlphaFoldDB" id="A0A4R3N5Q1"/>
<sequence>MTPDYWLERWQRGETGWHLPEINLHLRDWWPRLDLPAERLVFVPLCGKTLDLLWLASRGHRVLGVEISPLAVDEFFAEQGLTTEITDEPPFRRYRLDELTLLCGDFFALTPDHLLEVGAVYDRASLIALPPDLRPRYAQHLKTLMPDAASGLLITLDYDQNQMTGPPFAVHRDEIERLFGDRYAIRELATLDVLDDSPRFRQRGLTALTEQVWRLDPRGG</sequence>
<dbReference type="GO" id="GO:0010038">
    <property type="term" value="P:response to metal ion"/>
    <property type="evidence" value="ECO:0007669"/>
    <property type="project" value="InterPro"/>
</dbReference>
<comment type="similarity">
    <text evidence="3 9">Belongs to the class I-like SAM-binding methyltransferase superfamily. TPMT family.</text>
</comment>
<reference evidence="10 11" key="1">
    <citation type="submission" date="2019-03" db="EMBL/GenBank/DDBJ databases">
        <title>Genomic Encyclopedia of Type Strains, Phase IV (KMG-IV): sequencing the most valuable type-strain genomes for metagenomic binning, comparative biology and taxonomic classification.</title>
        <authorList>
            <person name="Goeker M."/>
        </authorList>
    </citation>
    <scope>NUCLEOTIDE SEQUENCE [LARGE SCALE GENOMIC DNA]</scope>
    <source>
        <strain evidence="10 11">DSM 13587</strain>
    </source>
</reference>
<dbReference type="PANTHER" id="PTHR10259">
    <property type="entry name" value="THIOPURINE S-METHYLTRANSFERASE"/>
    <property type="match status" value="1"/>
</dbReference>
<dbReference type="NCBIfam" id="NF009732">
    <property type="entry name" value="PRK13255.1"/>
    <property type="match status" value="1"/>
</dbReference>
<keyword evidence="7 9" id="KW-0808">Transferase</keyword>
<dbReference type="InterPro" id="IPR029063">
    <property type="entry name" value="SAM-dependent_MTases_sf"/>
</dbReference>
<organism evidence="10 11">
    <name type="scientific">Thiobaca trueperi</name>
    <dbReference type="NCBI Taxonomy" id="127458"/>
    <lineage>
        <taxon>Bacteria</taxon>
        <taxon>Pseudomonadati</taxon>
        <taxon>Pseudomonadota</taxon>
        <taxon>Gammaproteobacteria</taxon>
        <taxon>Chromatiales</taxon>
        <taxon>Chromatiaceae</taxon>
        <taxon>Thiobaca</taxon>
    </lineage>
</organism>
<dbReference type="PANTHER" id="PTHR10259:SF11">
    <property type="entry name" value="THIOPURINE S-METHYLTRANSFERASE"/>
    <property type="match status" value="1"/>
</dbReference>
<evidence type="ECO:0000256" key="7">
    <source>
        <dbReference type="ARBA" id="ARBA00022679"/>
    </source>
</evidence>
<evidence type="ECO:0000256" key="4">
    <source>
        <dbReference type="ARBA" id="ARBA00011905"/>
    </source>
</evidence>
<dbReference type="Pfam" id="PF05724">
    <property type="entry name" value="TPMT"/>
    <property type="match status" value="1"/>
</dbReference>
<dbReference type="NCBIfam" id="TIGR03840">
    <property type="entry name" value="TMPT_Se_Te"/>
    <property type="match status" value="1"/>
</dbReference>
<dbReference type="InterPro" id="IPR025835">
    <property type="entry name" value="Thiopurine_S-MeTrfase"/>
</dbReference>
<evidence type="ECO:0000256" key="8">
    <source>
        <dbReference type="ARBA" id="ARBA00022691"/>
    </source>
</evidence>
<dbReference type="InterPro" id="IPR008854">
    <property type="entry name" value="TPMT"/>
</dbReference>
<dbReference type="InterPro" id="IPR022474">
    <property type="entry name" value="Thiopur_S-MeTfrase_Se/Te_detox"/>
</dbReference>
<dbReference type="GO" id="GO:0032259">
    <property type="term" value="P:methylation"/>
    <property type="evidence" value="ECO:0007669"/>
    <property type="project" value="UniProtKB-KW"/>
</dbReference>